<dbReference type="Gene3D" id="2.60.120.200">
    <property type="match status" value="1"/>
</dbReference>
<dbReference type="Pfam" id="PF17851">
    <property type="entry name" value="GH43_C2"/>
    <property type="match status" value="1"/>
</dbReference>
<feature type="site" description="Important for catalytic activity, responsible for pKa modulation of the active site Glu and correct orientation of both the proton donor and substrate" evidence="5">
    <location>
        <position position="126"/>
    </location>
</feature>
<sequence length="536" mass="61572">MINNPILTGFHPDPSVCRVGKDYYIAVSTFEWFPGVMIYHSKDLKHWHLVSTPVNRTSQLNMLGNPDSGGVWAPALSYHDGKFWLIYSDVKELGGSWKDVNNYLITCDTIDGKWTDPIYLNSSGFDPSLFHEEDGKKYLVNMVWDYRPTRHSFYGIALQEYSPEERKLIGPSKIIFKGTNRKLTEAPHLYKINGYYYLLTAEGGTKYEHAATIARSKKIEGPYEIHPENPLITSWSYPELPLQKAGHGSFVQTHTDEWYFVHLTARPLKYKETPLLENRGYCPLGRETAIQKIEWKGGWPYITGGNFPKNRVESPSIPEQMWEKTPIKETFDQEKLPLHFQTLRIPFTEEIGSLTERKGYLRLFGRESFHSLFTKSLVARRWQHFSFEAVTKVECSPENFMQLAGMTNYYNTKNWSSIHLTHDEEKGRVIALLDCDNGQLCEPVGIIPTPDNVSAVYLKTIVSYETYRYSYSFDGKVWIDVGHTFDSLKLSDDYTAETQEGFFTGAFVGMFAIDTSGTRLAADFDFFSYEEKGGKP</sequence>
<dbReference type="InterPro" id="IPR041542">
    <property type="entry name" value="GH43_C2"/>
</dbReference>
<dbReference type="InterPro" id="IPR051795">
    <property type="entry name" value="Glycosyl_Hydrlase_43"/>
</dbReference>
<keyword evidence="3 6" id="KW-0326">Glycosidase</keyword>
<feature type="active site" description="Proton acceptor" evidence="4">
    <location>
        <position position="13"/>
    </location>
</feature>
<dbReference type="SUPFAM" id="SSF49899">
    <property type="entry name" value="Concanavalin A-like lectins/glucanases"/>
    <property type="match status" value="1"/>
</dbReference>
<dbReference type="Proteomes" id="UP000194885">
    <property type="component" value="Unassembled WGS sequence"/>
</dbReference>
<comment type="similarity">
    <text evidence="1 6">Belongs to the glycosyl hydrolase 43 family.</text>
</comment>
<evidence type="ECO:0000256" key="3">
    <source>
        <dbReference type="ARBA" id="ARBA00023295"/>
    </source>
</evidence>
<feature type="domain" description="Beta-xylosidase C-terminal Concanavalin A-like" evidence="7">
    <location>
        <begin position="329"/>
        <end position="530"/>
    </location>
</feature>
<evidence type="ECO:0000256" key="1">
    <source>
        <dbReference type="ARBA" id="ARBA00009865"/>
    </source>
</evidence>
<dbReference type="AlphaFoldDB" id="A0A242BF61"/>
<comment type="caution">
    <text evidence="8">The sequence shown here is derived from an EMBL/GenBank/DDBJ whole genome shotgun (WGS) entry which is preliminary data.</text>
</comment>
<feature type="active site" description="Proton donor" evidence="4">
    <location>
        <position position="185"/>
    </location>
</feature>
<evidence type="ECO:0000256" key="2">
    <source>
        <dbReference type="ARBA" id="ARBA00022801"/>
    </source>
</evidence>
<evidence type="ECO:0000256" key="5">
    <source>
        <dbReference type="PIRSR" id="PIRSR606710-2"/>
    </source>
</evidence>
<proteinExistence type="inferred from homology"/>
<evidence type="ECO:0000256" key="4">
    <source>
        <dbReference type="PIRSR" id="PIRSR606710-1"/>
    </source>
</evidence>
<dbReference type="InterPro" id="IPR013320">
    <property type="entry name" value="ConA-like_dom_sf"/>
</dbReference>
<dbReference type="PANTHER" id="PTHR42812:SF12">
    <property type="entry name" value="BETA-XYLOSIDASE-RELATED"/>
    <property type="match status" value="1"/>
</dbReference>
<accession>A0A242BF61</accession>
<protein>
    <recommendedName>
        <fullName evidence="7">Beta-xylosidase C-terminal Concanavalin A-like domain-containing protein</fullName>
    </recommendedName>
</protein>
<reference evidence="8 9" key="1">
    <citation type="submission" date="2017-05" db="EMBL/GenBank/DDBJ databases">
        <title>The Genome Sequence of Enterococcus faecium 7H8_DIV0219.</title>
        <authorList>
            <consortium name="The Broad Institute Genomics Platform"/>
            <consortium name="The Broad Institute Genomic Center for Infectious Diseases"/>
            <person name="Earl A."/>
            <person name="Manson A."/>
            <person name="Schwartman J."/>
            <person name="Gilmore M."/>
            <person name="Abouelleil A."/>
            <person name="Cao P."/>
            <person name="Chapman S."/>
            <person name="Cusick C."/>
            <person name="Shea T."/>
            <person name="Young S."/>
            <person name="Neafsey D."/>
            <person name="Nusbaum C."/>
            <person name="Birren B."/>
        </authorList>
    </citation>
    <scope>NUCLEOTIDE SEQUENCE [LARGE SCALE GENOMIC DNA]</scope>
    <source>
        <strain evidence="8 9">7H8_DIV0219</strain>
    </source>
</reference>
<dbReference type="Pfam" id="PF04616">
    <property type="entry name" value="Glyco_hydro_43"/>
    <property type="match status" value="1"/>
</dbReference>
<dbReference type="InterPro" id="IPR023296">
    <property type="entry name" value="Glyco_hydro_beta-prop_sf"/>
</dbReference>
<keyword evidence="2 6" id="KW-0378">Hydrolase</keyword>
<dbReference type="EMBL" id="NGKW01000003">
    <property type="protein sequence ID" value="OTN93998.1"/>
    <property type="molecule type" value="Genomic_DNA"/>
</dbReference>
<dbReference type="GO" id="GO:0005975">
    <property type="term" value="P:carbohydrate metabolic process"/>
    <property type="evidence" value="ECO:0007669"/>
    <property type="project" value="InterPro"/>
</dbReference>
<dbReference type="CDD" id="cd09000">
    <property type="entry name" value="GH43_SXA-like"/>
    <property type="match status" value="1"/>
</dbReference>
<gene>
    <name evidence="8" type="ORF">A5810_001877</name>
</gene>
<dbReference type="InterPro" id="IPR006710">
    <property type="entry name" value="Glyco_hydro_43"/>
</dbReference>
<dbReference type="GO" id="GO:0004553">
    <property type="term" value="F:hydrolase activity, hydrolyzing O-glycosyl compounds"/>
    <property type="evidence" value="ECO:0007669"/>
    <property type="project" value="InterPro"/>
</dbReference>
<name>A0A242BF61_ENTFC</name>
<evidence type="ECO:0000313" key="8">
    <source>
        <dbReference type="EMBL" id="OTN93998.1"/>
    </source>
</evidence>
<organism evidence="8 9">
    <name type="scientific">Enterococcus faecium</name>
    <name type="common">Streptococcus faecium</name>
    <dbReference type="NCBI Taxonomy" id="1352"/>
    <lineage>
        <taxon>Bacteria</taxon>
        <taxon>Bacillati</taxon>
        <taxon>Bacillota</taxon>
        <taxon>Bacilli</taxon>
        <taxon>Lactobacillales</taxon>
        <taxon>Enterococcaceae</taxon>
        <taxon>Enterococcus</taxon>
    </lineage>
</organism>
<evidence type="ECO:0000313" key="9">
    <source>
        <dbReference type="Proteomes" id="UP000194885"/>
    </source>
</evidence>
<dbReference type="Gene3D" id="2.115.10.20">
    <property type="entry name" value="Glycosyl hydrolase domain, family 43"/>
    <property type="match status" value="1"/>
</dbReference>
<evidence type="ECO:0000259" key="7">
    <source>
        <dbReference type="Pfam" id="PF17851"/>
    </source>
</evidence>
<evidence type="ECO:0000256" key="6">
    <source>
        <dbReference type="RuleBase" id="RU361187"/>
    </source>
</evidence>
<dbReference type="PANTHER" id="PTHR42812">
    <property type="entry name" value="BETA-XYLOSIDASE"/>
    <property type="match status" value="1"/>
</dbReference>
<dbReference type="SUPFAM" id="SSF75005">
    <property type="entry name" value="Arabinanase/levansucrase/invertase"/>
    <property type="match status" value="1"/>
</dbReference>
<dbReference type="RefSeq" id="WP_086323484.1">
    <property type="nucleotide sequence ID" value="NZ_NGKW01000003.1"/>
</dbReference>